<proteinExistence type="inferred from homology"/>
<evidence type="ECO:0000256" key="11">
    <source>
        <dbReference type="ARBA" id="ARBA00022884"/>
    </source>
</evidence>
<evidence type="ECO:0000256" key="14">
    <source>
        <dbReference type="ARBA" id="ARBA00023242"/>
    </source>
</evidence>
<dbReference type="InterPro" id="IPR036397">
    <property type="entry name" value="RNaseH_sf"/>
</dbReference>
<comment type="subcellular location">
    <subcellularLocation>
        <location evidence="3">Cytoplasm</location>
    </subcellularLocation>
    <subcellularLocation>
        <location evidence="2">Nucleus</location>
    </subcellularLocation>
</comment>
<evidence type="ECO:0000256" key="5">
    <source>
        <dbReference type="ARBA" id="ARBA00012161"/>
    </source>
</evidence>
<dbReference type="PANTHER" id="PTHR10797">
    <property type="entry name" value="CCR4-NOT TRANSCRIPTION COMPLEX SUBUNIT"/>
    <property type="match status" value="1"/>
</dbReference>
<keyword evidence="12" id="KW-0805">Transcription regulation</keyword>
<gene>
    <name evidence="16" type="ORF">G7Z17_g10616</name>
</gene>
<dbReference type="Proteomes" id="UP000722485">
    <property type="component" value="Unassembled WGS sequence"/>
</dbReference>
<organism evidence="16 17">
    <name type="scientific">Cylindrodendrum hubeiense</name>
    <dbReference type="NCBI Taxonomy" id="595255"/>
    <lineage>
        <taxon>Eukaryota</taxon>
        <taxon>Fungi</taxon>
        <taxon>Dikarya</taxon>
        <taxon>Ascomycota</taxon>
        <taxon>Pezizomycotina</taxon>
        <taxon>Sordariomycetes</taxon>
        <taxon>Hypocreomycetidae</taxon>
        <taxon>Hypocreales</taxon>
        <taxon>Nectriaceae</taxon>
        <taxon>Cylindrodendrum</taxon>
    </lineage>
</organism>
<evidence type="ECO:0000256" key="7">
    <source>
        <dbReference type="ARBA" id="ARBA00022722"/>
    </source>
</evidence>
<evidence type="ECO:0000256" key="1">
    <source>
        <dbReference type="ARBA" id="ARBA00001663"/>
    </source>
</evidence>
<accession>A0A9P5H4J4</accession>
<dbReference type="FunFam" id="3.30.420.10:FF:000056">
    <property type="entry name" value="CCR4-NOT core complex subunit Caf1"/>
    <property type="match status" value="1"/>
</dbReference>
<keyword evidence="13" id="KW-0804">Transcription</keyword>
<evidence type="ECO:0000256" key="10">
    <source>
        <dbReference type="ARBA" id="ARBA00022839"/>
    </source>
</evidence>
<dbReference type="Gene3D" id="3.30.420.10">
    <property type="entry name" value="Ribonuclease H-like superfamily/Ribonuclease H"/>
    <property type="match status" value="1"/>
</dbReference>
<comment type="similarity">
    <text evidence="4">Belongs to the CAF1 family.</text>
</comment>
<keyword evidence="6" id="KW-0963">Cytoplasm</keyword>
<feature type="compositionally biased region" description="Polar residues" evidence="15">
    <location>
        <begin position="651"/>
        <end position="681"/>
    </location>
</feature>
<dbReference type="InterPro" id="IPR012337">
    <property type="entry name" value="RNaseH-like_sf"/>
</dbReference>
<feature type="region of interest" description="Disordered" evidence="15">
    <location>
        <begin position="651"/>
        <end position="695"/>
    </location>
</feature>
<dbReference type="EC" id="3.1.13.4" evidence="5"/>
<evidence type="ECO:0000256" key="15">
    <source>
        <dbReference type="SAM" id="MobiDB-lite"/>
    </source>
</evidence>
<keyword evidence="17" id="KW-1185">Reference proteome</keyword>
<dbReference type="GO" id="GO:0005737">
    <property type="term" value="C:cytoplasm"/>
    <property type="evidence" value="ECO:0007669"/>
    <property type="project" value="UniProtKB-SubCell"/>
</dbReference>
<evidence type="ECO:0000256" key="9">
    <source>
        <dbReference type="ARBA" id="ARBA00022801"/>
    </source>
</evidence>
<dbReference type="SUPFAM" id="SSF53098">
    <property type="entry name" value="Ribonuclease H-like"/>
    <property type="match status" value="1"/>
</dbReference>
<evidence type="ECO:0000313" key="17">
    <source>
        <dbReference type="Proteomes" id="UP000722485"/>
    </source>
</evidence>
<evidence type="ECO:0000256" key="2">
    <source>
        <dbReference type="ARBA" id="ARBA00004123"/>
    </source>
</evidence>
<dbReference type="GO" id="GO:0046872">
    <property type="term" value="F:metal ion binding"/>
    <property type="evidence" value="ECO:0007669"/>
    <property type="project" value="UniProtKB-KW"/>
</dbReference>
<evidence type="ECO:0000256" key="6">
    <source>
        <dbReference type="ARBA" id="ARBA00022490"/>
    </source>
</evidence>
<dbReference type="AlphaFoldDB" id="A0A9P5H4J4"/>
<evidence type="ECO:0000256" key="12">
    <source>
        <dbReference type="ARBA" id="ARBA00023015"/>
    </source>
</evidence>
<dbReference type="GO" id="GO:0003723">
    <property type="term" value="F:RNA binding"/>
    <property type="evidence" value="ECO:0007669"/>
    <property type="project" value="UniProtKB-KW"/>
</dbReference>
<evidence type="ECO:0000256" key="3">
    <source>
        <dbReference type="ARBA" id="ARBA00004496"/>
    </source>
</evidence>
<keyword evidence="11" id="KW-0694">RNA-binding</keyword>
<dbReference type="InterPro" id="IPR006941">
    <property type="entry name" value="RNase_CAF1"/>
</dbReference>
<feature type="compositionally biased region" description="Low complexity" evidence="15">
    <location>
        <begin position="682"/>
        <end position="692"/>
    </location>
</feature>
<keyword evidence="14" id="KW-0539">Nucleus</keyword>
<keyword evidence="8" id="KW-0479">Metal-binding</keyword>
<keyword evidence="9" id="KW-0378">Hydrolase</keyword>
<keyword evidence="7" id="KW-0540">Nuclease</keyword>
<dbReference type="GO" id="GO:0004535">
    <property type="term" value="F:poly(A)-specific ribonuclease activity"/>
    <property type="evidence" value="ECO:0007669"/>
    <property type="project" value="UniProtKB-EC"/>
</dbReference>
<dbReference type="GO" id="GO:0005634">
    <property type="term" value="C:nucleus"/>
    <property type="evidence" value="ECO:0007669"/>
    <property type="project" value="UniProtKB-SubCell"/>
</dbReference>
<dbReference type="OrthoDB" id="1164111at2759"/>
<evidence type="ECO:0000256" key="13">
    <source>
        <dbReference type="ARBA" id="ARBA00023163"/>
    </source>
</evidence>
<keyword evidence="10" id="KW-0269">Exonuclease</keyword>
<comment type="caution">
    <text evidence="16">The sequence shown here is derived from an EMBL/GenBank/DDBJ whole genome shotgun (WGS) entry which is preliminary data.</text>
</comment>
<feature type="region of interest" description="Disordered" evidence="15">
    <location>
        <begin position="232"/>
        <end position="261"/>
    </location>
</feature>
<evidence type="ECO:0000256" key="8">
    <source>
        <dbReference type="ARBA" id="ARBA00022723"/>
    </source>
</evidence>
<evidence type="ECO:0000313" key="16">
    <source>
        <dbReference type="EMBL" id="KAF7543591.1"/>
    </source>
</evidence>
<feature type="region of interest" description="Disordered" evidence="15">
    <location>
        <begin position="167"/>
        <end position="214"/>
    </location>
</feature>
<comment type="catalytic activity">
    <reaction evidence="1">
        <text>Exonucleolytic cleavage of poly(A) to 5'-AMP.</text>
        <dbReference type="EC" id="3.1.13.4"/>
    </reaction>
</comment>
<dbReference type="GO" id="GO:0030014">
    <property type="term" value="C:CCR4-NOT complex"/>
    <property type="evidence" value="ECO:0007669"/>
    <property type="project" value="InterPro"/>
</dbReference>
<reference evidence="16" key="1">
    <citation type="submission" date="2020-03" db="EMBL/GenBank/DDBJ databases">
        <title>Draft Genome Sequence of Cylindrodendrum hubeiense.</title>
        <authorList>
            <person name="Buettner E."/>
            <person name="Kellner H."/>
        </authorList>
    </citation>
    <scope>NUCLEOTIDE SEQUENCE</scope>
    <source>
        <strain evidence="16">IHI 201604</strain>
    </source>
</reference>
<dbReference type="EMBL" id="JAANBB010000356">
    <property type="protein sequence ID" value="KAF7543591.1"/>
    <property type="molecule type" value="Genomic_DNA"/>
</dbReference>
<protein>
    <recommendedName>
        <fullName evidence="5">poly(A)-specific ribonuclease</fullName>
        <ecNumber evidence="5">3.1.13.4</ecNumber>
    </recommendedName>
</protein>
<feature type="compositionally biased region" description="Polar residues" evidence="15">
    <location>
        <begin position="241"/>
        <end position="253"/>
    </location>
</feature>
<name>A0A9P5H4J4_9HYPO</name>
<evidence type="ECO:0000256" key="4">
    <source>
        <dbReference type="ARBA" id="ARBA00008372"/>
    </source>
</evidence>
<sequence>MESEPIQSGLSTLCGDGVPLAVCALRWSGRNKGTPVLRAAHCPVHGPWLRCIALTSLLGSLGRKHTVSIPIVASASASASHIAHPPPIDEAFLALPRAHEQQPRHLVHGASHRPTPRSSQHPARVYFYPSHLPWALRLDADTAPHCAAPNRTAPHPRPVCERHRAVSSIPVTPMSSRRAVDTPHIPSPRRVRDRLDHPEAPPLSSPTPRDLCIPPSRTWIPTTLLCRHNSAASAPGLASPRPTTKAASPSHGQPQGGHLGANQYLNANAQMSPFSTGNSNAFGAGLNGGAGGFADSGFGSQSARMGFAHGPGGLQQPQHGQVQHNVLMDHPTMRTHPNKGRIREVWKHNLHEEMAVLRDLVDKYPYIAMDTEFPGVVSRPMGGFRGKSDYHYQCLRTNVDMLKVIQIGLTLFNEDGETPPPRPTANDPDLGMAARRTANQGPFPCSWQFNFKFALKDDMYNEKSIESLQQAGIDFNLLERDGIDPHDFASLLIPSGLVCFDNVRWISFHGGYDFGYLTKLLICTPLPNDEVDFDHKMKLYFPTTYDVKHLMKHAIKLHNSGLLSPSDPSSAEILQKFEHKSGLENIAETLKIKRVGSAHQAGSDSLLTGKVFFQMRDKIFNSEIPDEHVGKVWGLGIPDSSLMLASMMNQAADGSNGQNGTPSTPNTTNAGLATTPAAQSHNTNGITNTGPMTPGGGGGVFGNFAFAGNNR</sequence>
<dbReference type="Pfam" id="PF04857">
    <property type="entry name" value="CAF1"/>
    <property type="match status" value="2"/>
</dbReference>
<dbReference type="InterPro" id="IPR039637">
    <property type="entry name" value="CNOT7/CNOT8/Pop2"/>
</dbReference>